<dbReference type="Proteomes" id="UP001331761">
    <property type="component" value="Unassembled WGS sequence"/>
</dbReference>
<protein>
    <submittedName>
        <fullName evidence="2">CHK domain-containing protein</fullName>
    </submittedName>
</protein>
<name>A0AAN8G319_TRICO</name>
<feature type="domain" description="CHK kinase-like" evidence="1">
    <location>
        <begin position="15"/>
        <end position="130"/>
    </location>
</feature>
<dbReference type="Gene3D" id="3.90.1200.10">
    <property type="match status" value="1"/>
</dbReference>
<proteinExistence type="predicted"/>
<dbReference type="SUPFAM" id="SSF56112">
    <property type="entry name" value="Protein kinase-like (PK-like)"/>
    <property type="match status" value="1"/>
</dbReference>
<feature type="non-terminal residue" evidence="2">
    <location>
        <position position="1"/>
    </location>
</feature>
<dbReference type="SMART" id="SM00587">
    <property type="entry name" value="CHK"/>
    <property type="match status" value="1"/>
</dbReference>
<dbReference type="EMBL" id="WIXE01007964">
    <property type="protein sequence ID" value="KAK5979798.1"/>
    <property type="molecule type" value="Genomic_DNA"/>
</dbReference>
<evidence type="ECO:0000313" key="2">
    <source>
        <dbReference type="EMBL" id="KAK5979798.1"/>
    </source>
</evidence>
<dbReference type="InterPro" id="IPR012877">
    <property type="entry name" value="Dhs-27"/>
</dbReference>
<comment type="caution">
    <text evidence="2">The sequence shown here is derived from an EMBL/GenBank/DDBJ whole genome shotgun (WGS) entry which is preliminary data.</text>
</comment>
<reference evidence="2 3" key="1">
    <citation type="submission" date="2019-10" db="EMBL/GenBank/DDBJ databases">
        <title>Assembly and Annotation for the nematode Trichostrongylus colubriformis.</title>
        <authorList>
            <person name="Martin J."/>
        </authorList>
    </citation>
    <scope>NUCLEOTIDE SEQUENCE [LARGE SCALE GENOMIC DNA]</scope>
    <source>
        <strain evidence="2">G859</strain>
        <tissue evidence="2">Whole worm</tissue>
    </source>
</reference>
<keyword evidence="3" id="KW-1185">Reference proteome</keyword>
<dbReference type="PANTHER" id="PTHR23020">
    <property type="entry name" value="UNCHARACTERIZED NUCLEAR HORMONE RECEPTOR-RELATED"/>
    <property type="match status" value="1"/>
</dbReference>
<sequence>DAEESYKQYVAMHEMMCEQLMSMDQQLKRGLTLLRDNYTQNSSWYIDELRHYKNEEVLRTYVHGDLWAPNILWRGDDVAAIVDWSLCHAGSLTEDLQRVLVTCCSVERRKRIVRPLLEYYFDRMGIKLGEKGMDMPFTFKDLEEDYHRTLRFTSGQTVFATGLWLQTGVIRRGKSDDVARVQEILARLSSVLEETALAYKWHLPDGSQVSIVTK</sequence>
<dbReference type="PANTHER" id="PTHR23020:SF20">
    <property type="entry name" value="CHK KINASE-LIKE DOMAIN-CONTAINING PROTEIN"/>
    <property type="match status" value="1"/>
</dbReference>
<gene>
    <name evidence="2" type="ORF">GCK32_011743</name>
</gene>
<dbReference type="AlphaFoldDB" id="A0AAN8G319"/>
<dbReference type="InterPro" id="IPR015897">
    <property type="entry name" value="CHK_kinase-like"/>
</dbReference>
<accession>A0AAN8G319</accession>
<dbReference type="InterPro" id="IPR011009">
    <property type="entry name" value="Kinase-like_dom_sf"/>
</dbReference>
<organism evidence="2 3">
    <name type="scientific">Trichostrongylus colubriformis</name>
    <name type="common">Black scour worm</name>
    <dbReference type="NCBI Taxonomy" id="6319"/>
    <lineage>
        <taxon>Eukaryota</taxon>
        <taxon>Metazoa</taxon>
        <taxon>Ecdysozoa</taxon>
        <taxon>Nematoda</taxon>
        <taxon>Chromadorea</taxon>
        <taxon>Rhabditida</taxon>
        <taxon>Rhabditina</taxon>
        <taxon>Rhabditomorpha</taxon>
        <taxon>Strongyloidea</taxon>
        <taxon>Trichostrongylidae</taxon>
        <taxon>Trichostrongylus</taxon>
    </lineage>
</organism>
<evidence type="ECO:0000313" key="3">
    <source>
        <dbReference type="Proteomes" id="UP001331761"/>
    </source>
</evidence>
<evidence type="ECO:0000259" key="1">
    <source>
        <dbReference type="SMART" id="SM00587"/>
    </source>
</evidence>
<dbReference type="InterPro" id="IPR052961">
    <property type="entry name" value="Oxido-Kinase-like_Enzymes"/>
</dbReference>
<dbReference type="Pfam" id="PF07914">
    <property type="entry name" value="DUF1679"/>
    <property type="match status" value="1"/>
</dbReference>